<dbReference type="Proteomes" id="UP000235145">
    <property type="component" value="Unassembled WGS sequence"/>
</dbReference>
<dbReference type="PANTHER" id="PTHR31896">
    <property type="entry name" value="FAMILY REGULATORY PROTEIN, PUTATIVE (AFU_ORTHOLOGUE AFUA_3G14730)-RELATED"/>
    <property type="match status" value="1"/>
</dbReference>
<dbReference type="Gene3D" id="3.30.559.10">
    <property type="entry name" value="Chloramphenicol acetyltransferase-like domain"/>
    <property type="match status" value="2"/>
</dbReference>
<evidence type="ECO:0000313" key="2">
    <source>
        <dbReference type="EMBL" id="KAJ0199503.1"/>
    </source>
</evidence>
<dbReference type="AlphaFoldDB" id="A0A9R1V732"/>
<name>A0A9R1V732_LACSA</name>
<comment type="caution">
    <text evidence="2">The sequence shown here is derived from an EMBL/GenBank/DDBJ whole genome shotgun (WGS) entry which is preliminary data.</text>
</comment>
<protein>
    <recommendedName>
        <fullName evidence="4">HXXXD-type acyl-transferase family protein</fullName>
    </recommendedName>
</protein>
<dbReference type="GO" id="GO:0005737">
    <property type="term" value="C:cytoplasm"/>
    <property type="evidence" value="ECO:0000318"/>
    <property type="project" value="GO_Central"/>
</dbReference>
<reference evidence="2 3" key="1">
    <citation type="journal article" date="2017" name="Nat. Commun.">
        <title>Genome assembly with in vitro proximity ligation data and whole-genome triplication in lettuce.</title>
        <authorList>
            <person name="Reyes-Chin-Wo S."/>
            <person name="Wang Z."/>
            <person name="Yang X."/>
            <person name="Kozik A."/>
            <person name="Arikit S."/>
            <person name="Song C."/>
            <person name="Xia L."/>
            <person name="Froenicke L."/>
            <person name="Lavelle D.O."/>
            <person name="Truco M.J."/>
            <person name="Xia R."/>
            <person name="Zhu S."/>
            <person name="Xu C."/>
            <person name="Xu H."/>
            <person name="Xu X."/>
            <person name="Cox K."/>
            <person name="Korf I."/>
            <person name="Meyers B.C."/>
            <person name="Michelmore R.W."/>
        </authorList>
    </citation>
    <scope>NUCLEOTIDE SEQUENCE [LARGE SCALE GENOMIC DNA]</scope>
    <source>
        <strain evidence="3">cv. Salinas</strain>
        <tissue evidence="2">Seedlings</tissue>
    </source>
</reference>
<dbReference type="InterPro" id="IPR051283">
    <property type="entry name" value="Sec_Metabolite_Acyltrans"/>
</dbReference>
<gene>
    <name evidence="2" type="ORF">LSAT_V11C600340190</name>
</gene>
<dbReference type="GO" id="GO:0016747">
    <property type="term" value="F:acyltransferase activity, transferring groups other than amino-acyl groups"/>
    <property type="evidence" value="ECO:0000318"/>
    <property type="project" value="GO_Central"/>
</dbReference>
<sequence>MKKVYPIIHSMSMLTYKCKECLHWSIKRREQLVIVALLSMSYTSVKRISECLIKPLHDLSPEAKQPLHLTPLELFALNVNYSQKGLLFPKPPPSENQDFSITAYLDDLRYSLSATLDHFYLLASRLATKIEENPPSYVIYLDCKNSPGVKFIYATVDATISDILQPGDVPVVVRSFFDLNNAISYDGHTLPLLSIQVTELVDGIFIGGSINHVLADAASFWHFMGAWSEIFKSKEKSFVSISRPPVLKRWVLPGYDPVISLPYTHHDQFIERFEGPPLVERFFHFSSASVSKLKAKANSECNTNKISSLQAVIALLWRCITRARRLSDDDETSSSLMVGNRRRMTPPLSNDYFGNPVGMVGGTATVRELMTNGLGWAAFRLYEAVINYNDTIVKENIESWIKKPFIFKRSQMINKNIILVLSSPRLDMYGCEFGLGKALAVRSGWMNKDDGTINLYPGREGGGSMDVEVCFTSSQTMMNLDSDEEFMDALKIE</sequence>
<dbReference type="Pfam" id="PF02458">
    <property type="entry name" value="Transferase"/>
    <property type="match status" value="1"/>
</dbReference>
<organism evidence="2 3">
    <name type="scientific">Lactuca sativa</name>
    <name type="common">Garden lettuce</name>
    <dbReference type="NCBI Taxonomy" id="4236"/>
    <lineage>
        <taxon>Eukaryota</taxon>
        <taxon>Viridiplantae</taxon>
        <taxon>Streptophyta</taxon>
        <taxon>Embryophyta</taxon>
        <taxon>Tracheophyta</taxon>
        <taxon>Spermatophyta</taxon>
        <taxon>Magnoliopsida</taxon>
        <taxon>eudicotyledons</taxon>
        <taxon>Gunneridae</taxon>
        <taxon>Pentapetalae</taxon>
        <taxon>asterids</taxon>
        <taxon>campanulids</taxon>
        <taxon>Asterales</taxon>
        <taxon>Asteraceae</taxon>
        <taxon>Cichorioideae</taxon>
        <taxon>Cichorieae</taxon>
        <taxon>Lactucinae</taxon>
        <taxon>Lactuca</taxon>
    </lineage>
</organism>
<proteinExistence type="predicted"/>
<keyword evidence="1" id="KW-0808">Transferase</keyword>
<keyword evidence="3" id="KW-1185">Reference proteome</keyword>
<accession>A0A9R1V732</accession>
<evidence type="ECO:0000256" key="1">
    <source>
        <dbReference type="ARBA" id="ARBA00022679"/>
    </source>
</evidence>
<evidence type="ECO:0008006" key="4">
    <source>
        <dbReference type="Google" id="ProtNLM"/>
    </source>
</evidence>
<evidence type="ECO:0000313" key="3">
    <source>
        <dbReference type="Proteomes" id="UP000235145"/>
    </source>
</evidence>
<dbReference type="EMBL" id="NBSK02000006">
    <property type="protein sequence ID" value="KAJ0199503.1"/>
    <property type="molecule type" value="Genomic_DNA"/>
</dbReference>
<dbReference type="PANTHER" id="PTHR31896:SF36">
    <property type="entry name" value="HXXXD-TYPE ACYL-TRANSFERASE FAMILY PROTEIN-RELATED"/>
    <property type="match status" value="1"/>
</dbReference>
<dbReference type="InterPro" id="IPR023213">
    <property type="entry name" value="CAT-like_dom_sf"/>
</dbReference>